<dbReference type="CDD" id="cd00093">
    <property type="entry name" value="HTH_XRE"/>
    <property type="match status" value="1"/>
</dbReference>
<comment type="caution">
    <text evidence="3">The sequence shown here is derived from an EMBL/GenBank/DDBJ whole genome shotgun (WGS) entry which is preliminary data.</text>
</comment>
<reference evidence="3 4" key="1">
    <citation type="journal article" date="2020" name="ISME J.">
        <title>Comparative genomics reveals insights into cyanobacterial evolution and habitat adaptation.</title>
        <authorList>
            <person name="Chen M.Y."/>
            <person name="Teng W.K."/>
            <person name="Zhao L."/>
            <person name="Hu C.X."/>
            <person name="Zhou Y.K."/>
            <person name="Han B.P."/>
            <person name="Song L.R."/>
            <person name="Shu W.S."/>
        </authorList>
    </citation>
    <scope>NUCLEOTIDE SEQUENCE [LARGE SCALE GENOMIC DNA]</scope>
    <source>
        <strain evidence="3 4">FACHB-838</strain>
    </source>
</reference>
<dbReference type="EMBL" id="JACJSI010000127">
    <property type="protein sequence ID" value="MBD2534005.1"/>
    <property type="molecule type" value="Genomic_DNA"/>
</dbReference>
<dbReference type="PANTHER" id="PTHR37301">
    <property type="entry name" value="DNA-BINDING PROTEIN-RELATED"/>
    <property type="match status" value="1"/>
</dbReference>
<evidence type="ECO:0000313" key="3">
    <source>
        <dbReference type="EMBL" id="MBD2534005.1"/>
    </source>
</evidence>
<feature type="compositionally biased region" description="Basic and acidic residues" evidence="1">
    <location>
        <begin position="75"/>
        <end position="105"/>
    </location>
</feature>
<dbReference type="InterPro" id="IPR010982">
    <property type="entry name" value="Lambda_DNA-bd_dom_sf"/>
</dbReference>
<accession>A0ABR8DYK2</accession>
<dbReference type="Proteomes" id="UP000623440">
    <property type="component" value="Unassembled WGS sequence"/>
</dbReference>
<dbReference type="Gene3D" id="1.10.260.40">
    <property type="entry name" value="lambda repressor-like DNA-binding domains"/>
    <property type="match status" value="1"/>
</dbReference>
<evidence type="ECO:0000259" key="2">
    <source>
        <dbReference type="Pfam" id="PF13443"/>
    </source>
</evidence>
<evidence type="ECO:0000256" key="1">
    <source>
        <dbReference type="SAM" id="MobiDB-lite"/>
    </source>
</evidence>
<organism evidence="3 4">
    <name type="scientific">Nostoc flagelliforme FACHB-838</name>
    <dbReference type="NCBI Taxonomy" id="2692904"/>
    <lineage>
        <taxon>Bacteria</taxon>
        <taxon>Bacillati</taxon>
        <taxon>Cyanobacteriota</taxon>
        <taxon>Cyanophyceae</taxon>
        <taxon>Nostocales</taxon>
        <taxon>Nostocaceae</taxon>
        <taxon>Nostoc</taxon>
    </lineage>
</organism>
<proteinExistence type="predicted"/>
<name>A0ABR8DYK2_9NOSO</name>
<keyword evidence="4" id="KW-1185">Reference proteome</keyword>
<dbReference type="PANTHER" id="PTHR37301:SF1">
    <property type="entry name" value="DNA-BINDING PROTEIN"/>
    <property type="match status" value="1"/>
</dbReference>
<sequence length="105" mass="12204">MVIRWKLNEVMAQKRIRNKDLAEAIGVTATSVHRLRKTDFMPRMLPERLNAICRYLQCQPGDLLIYIPDDEPQEANEKPQKVELLTKEKRQDSKTSKPETQDIAA</sequence>
<feature type="region of interest" description="Disordered" evidence="1">
    <location>
        <begin position="69"/>
        <end position="105"/>
    </location>
</feature>
<gene>
    <name evidence="3" type="ORF">H6G97_32450</name>
</gene>
<feature type="domain" description="HTH cro/C1-type" evidence="2">
    <location>
        <begin position="6"/>
        <end position="69"/>
    </location>
</feature>
<dbReference type="Pfam" id="PF13443">
    <property type="entry name" value="HTH_26"/>
    <property type="match status" value="1"/>
</dbReference>
<dbReference type="SUPFAM" id="SSF47413">
    <property type="entry name" value="lambda repressor-like DNA-binding domains"/>
    <property type="match status" value="1"/>
</dbReference>
<evidence type="ECO:0000313" key="4">
    <source>
        <dbReference type="Proteomes" id="UP000623440"/>
    </source>
</evidence>
<protein>
    <submittedName>
        <fullName evidence="3">Helix-turn-helix domain-containing protein</fullName>
    </submittedName>
</protein>
<dbReference type="InterPro" id="IPR001387">
    <property type="entry name" value="Cro/C1-type_HTH"/>
</dbReference>